<organism evidence="3 4">
    <name type="scientific">Globisporangium ultimum (strain ATCC 200006 / CBS 805.95 / DAOM BR144)</name>
    <name type="common">Pythium ultimum</name>
    <dbReference type="NCBI Taxonomy" id="431595"/>
    <lineage>
        <taxon>Eukaryota</taxon>
        <taxon>Sar</taxon>
        <taxon>Stramenopiles</taxon>
        <taxon>Oomycota</taxon>
        <taxon>Peronosporomycetes</taxon>
        <taxon>Pythiales</taxon>
        <taxon>Pythiaceae</taxon>
        <taxon>Globisporangium</taxon>
    </lineage>
</organism>
<evidence type="ECO:0000256" key="2">
    <source>
        <dbReference type="SAM" id="MobiDB-lite"/>
    </source>
</evidence>
<dbReference type="HOGENOM" id="CLU_041504_0_0_1"/>
<name>K3WYJ8_GLOUD</name>
<feature type="coiled-coil region" evidence="1">
    <location>
        <begin position="345"/>
        <end position="372"/>
    </location>
</feature>
<dbReference type="InParanoid" id="K3WYJ8"/>
<dbReference type="Proteomes" id="UP000019132">
    <property type="component" value="Unassembled WGS sequence"/>
</dbReference>
<evidence type="ECO:0000313" key="4">
    <source>
        <dbReference type="Proteomes" id="UP000019132"/>
    </source>
</evidence>
<evidence type="ECO:0000313" key="3">
    <source>
        <dbReference type="EnsemblProtists" id="PYU1_T010047"/>
    </source>
</evidence>
<accession>K3WYJ8</accession>
<protein>
    <submittedName>
        <fullName evidence="3">Uncharacterized protein</fullName>
    </submittedName>
</protein>
<dbReference type="EMBL" id="GL376623">
    <property type="status" value="NOT_ANNOTATED_CDS"/>
    <property type="molecule type" value="Genomic_DNA"/>
</dbReference>
<keyword evidence="4" id="KW-1185">Reference proteome</keyword>
<feature type="region of interest" description="Disordered" evidence="2">
    <location>
        <begin position="196"/>
        <end position="218"/>
    </location>
</feature>
<dbReference type="EnsemblProtists" id="PYU1_T010047">
    <property type="protein sequence ID" value="PYU1_T010047"/>
    <property type="gene ID" value="PYU1_G010027"/>
</dbReference>
<feature type="compositionally biased region" description="Basic residues" evidence="2">
    <location>
        <begin position="438"/>
        <end position="447"/>
    </location>
</feature>
<feature type="region of interest" description="Disordered" evidence="2">
    <location>
        <begin position="134"/>
        <end position="159"/>
    </location>
</feature>
<feature type="compositionally biased region" description="Low complexity" evidence="2">
    <location>
        <begin position="26"/>
        <end position="39"/>
    </location>
</feature>
<feature type="region of interest" description="Disordered" evidence="2">
    <location>
        <begin position="438"/>
        <end position="478"/>
    </location>
</feature>
<dbReference type="eggNOG" id="ENOG502SHPQ">
    <property type="taxonomic scope" value="Eukaryota"/>
</dbReference>
<feature type="compositionally biased region" description="Low complexity" evidence="2">
    <location>
        <begin position="454"/>
        <end position="463"/>
    </location>
</feature>
<sequence>MAGTLTPLNTTNREDQDNDDDDQRRSSASSSLAASNSSTSRRRRRENPQDLKTCMQSMKGQVVFLQTMMDKIALIEKERRLSGHNNDSFGELSGLSFSSLSPVRKSSVDVIALPDAHFKREMLSLDNWNLDQDHQAEERDDSRSSSFITESTNRQDELERENAILKQQLARQSEQSKKQIDTLLDDIETLKRRVESAQQENEHLRSVMKAPKDREKNVSCTVDQDAGVVEFAISTNSTSNQDDHECNTTSTRDPDEKFHAEAAGVLEQASDDTKLIHTNHERCQEKIHELWQTIKNLKVYVETFRIEKDDMTKQRNEAIASAERAWKQNAKLAGNTNPAQKIKYLQAVKDENADLMKKIRDLQSQLAATQVKHAVKKANPFDSQESQSDLSSLNEESVLLEGDTDDAEPERSVLFRKMWHHNKQLEAEIQWLREGKRKLSVMRRRRSRSESVDSSRSNGSNNSTKPSTPDGDQSQHGS</sequence>
<feature type="compositionally biased region" description="Basic and acidic residues" evidence="2">
    <location>
        <begin position="134"/>
        <end position="143"/>
    </location>
</feature>
<feature type="compositionally biased region" description="Basic and acidic residues" evidence="2">
    <location>
        <begin position="196"/>
        <end position="217"/>
    </location>
</feature>
<reference evidence="3" key="3">
    <citation type="submission" date="2015-02" db="UniProtKB">
        <authorList>
            <consortium name="EnsemblProtists"/>
        </authorList>
    </citation>
    <scope>IDENTIFICATION</scope>
    <source>
        <strain evidence="3">DAOM BR144</strain>
    </source>
</reference>
<feature type="compositionally biased region" description="Polar residues" evidence="2">
    <location>
        <begin position="464"/>
        <end position="478"/>
    </location>
</feature>
<feature type="region of interest" description="Disordered" evidence="2">
    <location>
        <begin position="1"/>
        <end position="51"/>
    </location>
</feature>
<dbReference type="VEuPathDB" id="FungiDB:PYU1_G010027"/>
<keyword evidence="1" id="KW-0175">Coiled coil</keyword>
<reference evidence="4" key="1">
    <citation type="journal article" date="2010" name="Genome Biol.">
        <title>Genome sequence of the necrotrophic plant pathogen Pythium ultimum reveals original pathogenicity mechanisms and effector repertoire.</title>
        <authorList>
            <person name="Levesque C.A."/>
            <person name="Brouwer H."/>
            <person name="Cano L."/>
            <person name="Hamilton J.P."/>
            <person name="Holt C."/>
            <person name="Huitema E."/>
            <person name="Raffaele S."/>
            <person name="Robideau G.P."/>
            <person name="Thines M."/>
            <person name="Win J."/>
            <person name="Zerillo M.M."/>
            <person name="Beakes G.W."/>
            <person name="Boore J.L."/>
            <person name="Busam D."/>
            <person name="Dumas B."/>
            <person name="Ferriera S."/>
            <person name="Fuerstenberg S.I."/>
            <person name="Gachon C.M."/>
            <person name="Gaulin E."/>
            <person name="Govers F."/>
            <person name="Grenville-Briggs L."/>
            <person name="Horner N."/>
            <person name="Hostetler J."/>
            <person name="Jiang R.H."/>
            <person name="Johnson J."/>
            <person name="Krajaejun T."/>
            <person name="Lin H."/>
            <person name="Meijer H.J."/>
            <person name="Moore B."/>
            <person name="Morris P."/>
            <person name="Phuntmart V."/>
            <person name="Puiu D."/>
            <person name="Shetty J."/>
            <person name="Stajich J.E."/>
            <person name="Tripathy S."/>
            <person name="Wawra S."/>
            <person name="van West P."/>
            <person name="Whitty B.R."/>
            <person name="Coutinho P.M."/>
            <person name="Henrissat B."/>
            <person name="Martin F."/>
            <person name="Thomas P.D."/>
            <person name="Tyler B.M."/>
            <person name="De Vries R.P."/>
            <person name="Kamoun S."/>
            <person name="Yandell M."/>
            <person name="Tisserat N."/>
            <person name="Buell C.R."/>
        </authorList>
    </citation>
    <scope>NUCLEOTIDE SEQUENCE</scope>
    <source>
        <strain evidence="4">DAOM:BR144</strain>
    </source>
</reference>
<reference evidence="4" key="2">
    <citation type="submission" date="2010-04" db="EMBL/GenBank/DDBJ databases">
        <authorList>
            <person name="Buell R."/>
            <person name="Hamilton J."/>
            <person name="Hostetler J."/>
        </authorList>
    </citation>
    <scope>NUCLEOTIDE SEQUENCE [LARGE SCALE GENOMIC DNA]</scope>
    <source>
        <strain evidence="4">DAOM:BR144</strain>
    </source>
</reference>
<dbReference type="AlphaFoldDB" id="K3WYJ8"/>
<proteinExistence type="predicted"/>
<evidence type="ECO:0000256" key="1">
    <source>
        <dbReference type="SAM" id="Coils"/>
    </source>
</evidence>